<dbReference type="InterPro" id="IPR053149">
    <property type="entry name" value="TPK"/>
</dbReference>
<evidence type="ECO:0000313" key="7">
    <source>
        <dbReference type="EMBL" id="MFC4617300.1"/>
    </source>
</evidence>
<dbReference type="InterPro" id="IPR036759">
    <property type="entry name" value="TPK_catalytic_sf"/>
</dbReference>
<name>A0ABV9GKV0_9BACL</name>
<feature type="domain" description="Thiamin pyrophosphokinase thiamin-binding" evidence="6">
    <location>
        <begin position="141"/>
        <end position="207"/>
    </location>
</feature>
<sequence length="217" mass="24242">MDYAILAGGPPAHLPDLKKPPFENVQWLGADRGTYRLLEHGIRPVKAFGDFDSIDERERHLIGKMALNLDVFPTEKDQTDLEIAVDWALKQEPRRCWIVGATGGRLDHTLINVQFLIKGASISTEVLLIDKQNIVTLLTPGVYNIEKTPAFPYVSLIAFTTHITGITLDGFKYPLKNAELSRGSSLCVSNEIVREQATIRIGSGEVLLIRSRDERYS</sequence>
<comment type="caution">
    <text evidence="7">The sequence shown here is derived from an EMBL/GenBank/DDBJ whole genome shotgun (WGS) entry which is preliminary data.</text>
</comment>
<evidence type="ECO:0000256" key="5">
    <source>
        <dbReference type="NCBIfam" id="TIGR01378"/>
    </source>
</evidence>
<keyword evidence="1 7" id="KW-0808">Transferase</keyword>
<dbReference type="Proteomes" id="UP001596022">
    <property type="component" value="Unassembled WGS sequence"/>
</dbReference>
<evidence type="ECO:0000256" key="1">
    <source>
        <dbReference type="ARBA" id="ARBA00022679"/>
    </source>
</evidence>
<keyword evidence="4" id="KW-0067">ATP-binding</keyword>
<dbReference type="SUPFAM" id="SSF63862">
    <property type="entry name" value="Thiamin pyrophosphokinase, substrate-binding domain"/>
    <property type="match status" value="1"/>
</dbReference>
<evidence type="ECO:0000256" key="4">
    <source>
        <dbReference type="ARBA" id="ARBA00022840"/>
    </source>
</evidence>
<dbReference type="Pfam" id="PF04265">
    <property type="entry name" value="TPK_B1_binding"/>
    <property type="match status" value="1"/>
</dbReference>
<evidence type="ECO:0000256" key="3">
    <source>
        <dbReference type="ARBA" id="ARBA00022777"/>
    </source>
</evidence>
<dbReference type="PANTHER" id="PTHR41299:SF1">
    <property type="entry name" value="THIAMINE PYROPHOSPHOKINASE"/>
    <property type="match status" value="1"/>
</dbReference>
<dbReference type="InterPro" id="IPR006282">
    <property type="entry name" value="Thi_PPkinase"/>
</dbReference>
<dbReference type="SUPFAM" id="SSF63999">
    <property type="entry name" value="Thiamin pyrophosphokinase, catalytic domain"/>
    <property type="match status" value="1"/>
</dbReference>
<dbReference type="Gene3D" id="3.40.50.10240">
    <property type="entry name" value="Thiamin pyrophosphokinase, catalytic domain"/>
    <property type="match status" value="1"/>
</dbReference>
<keyword evidence="8" id="KW-1185">Reference proteome</keyword>
<dbReference type="NCBIfam" id="TIGR01378">
    <property type="entry name" value="thi_PPkinase"/>
    <property type="match status" value="1"/>
</dbReference>
<gene>
    <name evidence="7" type="ORF">ACFO4N_00995</name>
</gene>
<evidence type="ECO:0000313" key="8">
    <source>
        <dbReference type="Proteomes" id="UP001596022"/>
    </source>
</evidence>
<dbReference type="RefSeq" id="WP_376844354.1">
    <property type="nucleotide sequence ID" value="NZ_JBHSFW010000001.1"/>
</dbReference>
<reference evidence="8" key="1">
    <citation type="journal article" date="2019" name="Int. J. Syst. Evol. Microbiol.">
        <title>The Global Catalogue of Microorganisms (GCM) 10K type strain sequencing project: providing services to taxonomists for standard genome sequencing and annotation.</title>
        <authorList>
            <consortium name="The Broad Institute Genomics Platform"/>
            <consortium name="The Broad Institute Genome Sequencing Center for Infectious Disease"/>
            <person name="Wu L."/>
            <person name="Ma J."/>
        </authorList>
    </citation>
    <scope>NUCLEOTIDE SEQUENCE [LARGE SCALE GENOMIC DNA]</scope>
    <source>
        <strain evidence="8">CGMCC 1.16306</strain>
    </source>
</reference>
<dbReference type="EC" id="2.7.6.2" evidence="5"/>
<dbReference type="EMBL" id="JBHSFW010000001">
    <property type="protein sequence ID" value="MFC4617300.1"/>
    <property type="molecule type" value="Genomic_DNA"/>
</dbReference>
<protein>
    <recommendedName>
        <fullName evidence="5">Thiamine diphosphokinase</fullName>
        <ecNumber evidence="5">2.7.6.2</ecNumber>
    </recommendedName>
</protein>
<dbReference type="CDD" id="cd07995">
    <property type="entry name" value="TPK"/>
    <property type="match status" value="1"/>
</dbReference>
<accession>A0ABV9GKV0</accession>
<dbReference type="Pfam" id="PF04263">
    <property type="entry name" value="TPK_catalytic"/>
    <property type="match status" value="1"/>
</dbReference>
<proteinExistence type="predicted"/>
<dbReference type="InterPro" id="IPR007371">
    <property type="entry name" value="TPK_catalytic"/>
</dbReference>
<evidence type="ECO:0000256" key="2">
    <source>
        <dbReference type="ARBA" id="ARBA00022741"/>
    </source>
</evidence>
<dbReference type="GO" id="GO:0004788">
    <property type="term" value="F:thiamine diphosphokinase activity"/>
    <property type="evidence" value="ECO:0007669"/>
    <property type="project" value="UniProtKB-EC"/>
</dbReference>
<dbReference type="PANTHER" id="PTHR41299">
    <property type="entry name" value="THIAMINE PYROPHOSPHOKINASE"/>
    <property type="match status" value="1"/>
</dbReference>
<dbReference type="InterPro" id="IPR007373">
    <property type="entry name" value="Thiamin_PyroPKinase_B1-bd"/>
</dbReference>
<dbReference type="SMART" id="SM00983">
    <property type="entry name" value="TPK_B1_binding"/>
    <property type="match status" value="1"/>
</dbReference>
<keyword evidence="2" id="KW-0547">Nucleotide-binding</keyword>
<keyword evidence="3" id="KW-0418">Kinase</keyword>
<organism evidence="7 8">
    <name type="scientific">Camelliibacillus cellulosilyticus</name>
    <dbReference type="NCBI Taxonomy" id="2174486"/>
    <lineage>
        <taxon>Bacteria</taxon>
        <taxon>Bacillati</taxon>
        <taxon>Bacillota</taxon>
        <taxon>Bacilli</taxon>
        <taxon>Bacillales</taxon>
        <taxon>Sporolactobacillaceae</taxon>
        <taxon>Camelliibacillus</taxon>
    </lineage>
</organism>
<evidence type="ECO:0000259" key="6">
    <source>
        <dbReference type="SMART" id="SM00983"/>
    </source>
</evidence>
<dbReference type="InterPro" id="IPR036371">
    <property type="entry name" value="TPK_B1-bd_sf"/>
</dbReference>